<comment type="caution">
    <text evidence="1">The sequence shown here is derived from an EMBL/GenBank/DDBJ whole genome shotgun (WGS) entry which is preliminary data.</text>
</comment>
<keyword evidence="2" id="KW-1185">Reference proteome</keyword>
<sequence length="70" mass="7782">MIHIYTSACGTPSLYLKPEAALGGKWIVITTGTKDIVGQWKKHFEDLLNPVTMSTVEKDRDDLEKCARCG</sequence>
<evidence type="ECO:0000313" key="1">
    <source>
        <dbReference type="EMBL" id="MEQ2298723.1"/>
    </source>
</evidence>
<gene>
    <name evidence="1" type="ORF">AMECASPLE_008303</name>
</gene>
<evidence type="ECO:0000313" key="2">
    <source>
        <dbReference type="Proteomes" id="UP001469553"/>
    </source>
</evidence>
<dbReference type="EMBL" id="JAHRIP010047463">
    <property type="protein sequence ID" value="MEQ2298723.1"/>
    <property type="molecule type" value="Genomic_DNA"/>
</dbReference>
<protein>
    <submittedName>
        <fullName evidence="1">Uncharacterized protein</fullName>
    </submittedName>
</protein>
<dbReference type="Proteomes" id="UP001469553">
    <property type="component" value="Unassembled WGS sequence"/>
</dbReference>
<name>A0ABV0YXU2_9TELE</name>
<proteinExistence type="predicted"/>
<reference evidence="1 2" key="1">
    <citation type="submission" date="2021-06" db="EMBL/GenBank/DDBJ databases">
        <authorList>
            <person name="Palmer J.M."/>
        </authorList>
    </citation>
    <scope>NUCLEOTIDE SEQUENCE [LARGE SCALE GENOMIC DNA]</scope>
    <source>
        <strain evidence="1 2">AS_MEX2019</strain>
        <tissue evidence="1">Muscle</tissue>
    </source>
</reference>
<organism evidence="1 2">
    <name type="scientific">Ameca splendens</name>
    <dbReference type="NCBI Taxonomy" id="208324"/>
    <lineage>
        <taxon>Eukaryota</taxon>
        <taxon>Metazoa</taxon>
        <taxon>Chordata</taxon>
        <taxon>Craniata</taxon>
        <taxon>Vertebrata</taxon>
        <taxon>Euteleostomi</taxon>
        <taxon>Actinopterygii</taxon>
        <taxon>Neopterygii</taxon>
        <taxon>Teleostei</taxon>
        <taxon>Neoteleostei</taxon>
        <taxon>Acanthomorphata</taxon>
        <taxon>Ovalentaria</taxon>
        <taxon>Atherinomorphae</taxon>
        <taxon>Cyprinodontiformes</taxon>
        <taxon>Goodeidae</taxon>
        <taxon>Ameca</taxon>
    </lineage>
</organism>
<accession>A0ABV0YXU2</accession>